<accession>A5E665</accession>
<dbReference type="GeneID" id="5230872"/>
<keyword evidence="3" id="KW-1185">Reference proteome</keyword>
<dbReference type="KEGG" id="lel:PVL30_005241"/>
<name>A5E665_LODEL</name>
<dbReference type="EMBL" id="CH981531">
    <property type="protein sequence ID" value="EDK46923.1"/>
    <property type="molecule type" value="Genomic_DNA"/>
</dbReference>
<dbReference type="VEuPathDB" id="FungiDB:LELG_05104"/>
<evidence type="ECO:0000313" key="3">
    <source>
        <dbReference type="Proteomes" id="UP000001996"/>
    </source>
</evidence>
<dbReference type="InParanoid" id="A5E665"/>
<feature type="compositionally biased region" description="Polar residues" evidence="1">
    <location>
        <begin position="1"/>
        <end position="12"/>
    </location>
</feature>
<feature type="region of interest" description="Disordered" evidence="1">
    <location>
        <begin position="1"/>
        <end position="37"/>
    </location>
</feature>
<dbReference type="OrthoDB" id="10693761at2759"/>
<feature type="compositionally biased region" description="Basic residues" evidence="1">
    <location>
        <begin position="15"/>
        <end position="33"/>
    </location>
</feature>
<dbReference type="HOGENOM" id="CLU_790050_0_0_1"/>
<dbReference type="OMA" id="NEIDYEH"/>
<dbReference type="AlphaFoldDB" id="A5E665"/>
<evidence type="ECO:0000313" key="2">
    <source>
        <dbReference type="EMBL" id="EDK46923.1"/>
    </source>
</evidence>
<reference evidence="2 3" key="1">
    <citation type="journal article" date="2009" name="Nature">
        <title>Evolution of pathogenicity and sexual reproduction in eight Candida genomes.</title>
        <authorList>
            <person name="Butler G."/>
            <person name="Rasmussen M.D."/>
            <person name="Lin M.F."/>
            <person name="Santos M.A."/>
            <person name="Sakthikumar S."/>
            <person name="Munro C.A."/>
            <person name="Rheinbay E."/>
            <person name="Grabherr M."/>
            <person name="Forche A."/>
            <person name="Reedy J.L."/>
            <person name="Agrafioti I."/>
            <person name="Arnaud M.B."/>
            <person name="Bates S."/>
            <person name="Brown A.J."/>
            <person name="Brunke S."/>
            <person name="Costanzo M.C."/>
            <person name="Fitzpatrick D.A."/>
            <person name="de Groot P.W."/>
            <person name="Harris D."/>
            <person name="Hoyer L.L."/>
            <person name="Hube B."/>
            <person name="Klis F.M."/>
            <person name="Kodira C."/>
            <person name="Lennard N."/>
            <person name="Logue M.E."/>
            <person name="Martin R."/>
            <person name="Neiman A.M."/>
            <person name="Nikolaou E."/>
            <person name="Quail M.A."/>
            <person name="Quinn J."/>
            <person name="Santos M.C."/>
            <person name="Schmitzberger F.F."/>
            <person name="Sherlock G."/>
            <person name="Shah P."/>
            <person name="Silverstein K.A."/>
            <person name="Skrzypek M.S."/>
            <person name="Soll D."/>
            <person name="Staggs R."/>
            <person name="Stansfield I."/>
            <person name="Stumpf M.P."/>
            <person name="Sudbery P.E."/>
            <person name="Srikantha T."/>
            <person name="Zeng Q."/>
            <person name="Berman J."/>
            <person name="Berriman M."/>
            <person name="Heitman J."/>
            <person name="Gow N.A."/>
            <person name="Lorenz M.C."/>
            <person name="Birren B.W."/>
            <person name="Kellis M."/>
            <person name="Cuomo C.A."/>
        </authorList>
    </citation>
    <scope>NUCLEOTIDE SEQUENCE [LARGE SCALE GENOMIC DNA]</scope>
    <source>
        <strain evidence="3">ATCC 11503 / BCRC 21390 / CBS 2605 / JCM 1781 / NBRC 1676 / NRRL YB-4239</strain>
    </source>
</reference>
<gene>
    <name evidence="2" type="ORF">LELG_05104</name>
</gene>
<proteinExistence type="predicted"/>
<sequence>MSEDTILTSPISQHAKAHNKTFNSKGKKKRTGKPPKTFSDKISLSWSDIQNQSGFGPMSIAITEIDTIEHFQLDDTFPFRISKPFSQIIVTSSSTELEERRHGTIGCFLVYMAFIKFAKQLWSTYSGEPKTNNFRYNVIRSIGTQLPRSLDAVLSDFENSDIKLGKAKVKWPMTTLRTLLLNAKRFAALAKSPTPFFDDEKALKNLFWDDREGRDKLDFHIKKYMSPINSEKYSNTAVVNGTEVKSLFFIPPLRKDWTDDELTAYFPSWYLDKDPIHVSVLNLFRLYSEIIPLNEDSQELFNLVGLTLRSETDQAICNEIDYEHDINKYLRVLNLFFEISSSPGTGTGYAP</sequence>
<protein>
    <submittedName>
        <fullName evidence="2">Uncharacterized protein</fullName>
    </submittedName>
</protein>
<dbReference type="Proteomes" id="UP000001996">
    <property type="component" value="Unassembled WGS sequence"/>
</dbReference>
<evidence type="ECO:0000256" key="1">
    <source>
        <dbReference type="SAM" id="MobiDB-lite"/>
    </source>
</evidence>
<organism evidence="2 3">
    <name type="scientific">Lodderomyces elongisporus (strain ATCC 11503 / CBS 2605 / JCM 1781 / NBRC 1676 / NRRL YB-4239)</name>
    <name type="common">Yeast</name>
    <name type="synonym">Saccharomyces elongisporus</name>
    <dbReference type="NCBI Taxonomy" id="379508"/>
    <lineage>
        <taxon>Eukaryota</taxon>
        <taxon>Fungi</taxon>
        <taxon>Dikarya</taxon>
        <taxon>Ascomycota</taxon>
        <taxon>Saccharomycotina</taxon>
        <taxon>Pichiomycetes</taxon>
        <taxon>Debaryomycetaceae</taxon>
        <taxon>Candida/Lodderomyces clade</taxon>
        <taxon>Lodderomyces</taxon>
    </lineage>
</organism>